<feature type="domain" description="Transcriptional repressor PaaX-like central Cas2-like" evidence="9">
    <location>
        <begin position="106"/>
        <end position="169"/>
    </location>
</feature>
<dbReference type="Proteomes" id="UP000178759">
    <property type="component" value="Unassembled WGS sequence"/>
</dbReference>
<proteinExistence type="predicted"/>
<dbReference type="InterPro" id="IPR013225">
    <property type="entry name" value="PaaX_C"/>
</dbReference>
<dbReference type="STRING" id="1798392.A3A79_03480"/>
<accession>A0A1F6AHM8</accession>
<keyword evidence="7" id="KW-0812">Transmembrane</keyword>
<dbReference type="GO" id="GO:0043571">
    <property type="term" value="P:maintenance of CRISPR repeat elements"/>
    <property type="evidence" value="ECO:0007669"/>
    <property type="project" value="InterPro"/>
</dbReference>
<evidence type="ECO:0000313" key="11">
    <source>
        <dbReference type="Proteomes" id="UP000178759"/>
    </source>
</evidence>
<keyword evidence="3 10" id="KW-0255">Endonuclease</keyword>
<feature type="transmembrane region" description="Helical" evidence="7">
    <location>
        <begin position="14"/>
        <end position="34"/>
    </location>
</feature>
<keyword evidence="5" id="KW-0460">Magnesium</keyword>
<dbReference type="InterPro" id="IPR021127">
    <property type="entry name" value="CRISPR_associated_Cas2"/>
</dbReference>
<keyword evidence="4" id="KW-0378">Hydrolase</keyword>
<evidence type="ECO:0000259" key="9">
    <source>
        <dbReference type="Pfam" id="PF20803"/>
    </source>
</evidence>
<evidence type="ECO:0000256" key="5">
    <source>
        <dbReference type="ARBA" id="ARBA00022842"/>
    </source>
</evidence>
<evidence type="ECO:0000256" key="4">
    <source>
        <dbReference type="ARBA" id="ARBA00022801"/>
    </source>
</evidence>
<feature type="domain" description="Transcriptional repressor PaaX-like C-terminal" evidence="8">
    <location>
        <begin position="218"/>
        <end position="259"/>
    </location>
</feature>
<evidence type="ECO:0000256" key="3">
    <source>
        <dbReference type="ARBA" id="ARBA00022759"/>
    </source>
</evidence>
<dbReference type="GO" id="GO:0004521">
    <property type="term" value="F:RNA endonuclease activity"/>
    <property type="evidence" value="ECO:0007669"/>
    <property type="project" value="InterPro"/>
</dbReference>
<evidence type="ECO:0000256" key="2">
    <source>
        <dbReference type="ARBA" id="ARBA00022723"/>
    </source>
</evidence>
<keyword evidence="7" id="KW-1133">Transmembrane helix</keyword>
<dbReference type="NCBIfam" id="TIGR01573">
    <property type="entry name" value="cas2"/>
    <property type="match status" value="1"/>
</dbReference>
<evidence type="ECO:0000256" key="6">
    <source>
        <dbReference type="ARBA" id="ARBA00023118"/>
    </source>
</evidence>
<keyword evidence="1" id="KW-0540">Nuclease</keyword>
<keyword evidence="6" id="KW-0051">Antiviral defense</keyword>
<keyword evidence="2" id="KW-0479">Metal-binding</keyword>
<dbReference type="Pfam" id="PF20803">
    <property type="entry name" value="PaaX_M"/>
    <property type="match status" value="1"/>
</dbReference>
<evidence type="ECO:0000256" key="7">
    <source>
        <dbReference type="SAM" id="Phobius"/>
    </source>
</evidence>
<dbReference type="InterPro" id="IPR048846">
    <property type="entry name" value="PaaX-like_central"/>
</dbReference>
<sequence length="264" mass="30955">MKTKEFISKATDGLIGSAVNGVLWYLFLVGASFGKSKTSYGMHKAFREADEALNEFNYDTFKHVLSYLRRLKLIEKKKTYTGFEIEVTKLGKERLAQTIPKYMEQRPWDGHLYVISYDIPESRHHSRNTLRDYLKRIGCARLQESLWMTPYNPRVILDEFMEEHGIAGTMLISKLGKDGAIGEEDLPSLLERVYQLKKLNERYKDFLSNLRNRRMNVFQVAVKYQSILKDDSQLPFALLPKDWLGDRAYTEFRNYVKLYNRPVV</sequence>
<gene>
    <name evidence="10" type="ORF">A3A79_03480</name>
</gene>
<organism evidence="10 11">
    <name type="scientific">Candidatus Gottesmanbacteria bacterium RIFCSPLOWO2_01_FULL_43_11b</name>
    <dbReference type="NCBI Taxonomy" id="1798392"/>
    <lineage>
        <taxon>Bacteria</taxon>
        <taxon>Candidatus Gottesmaniibacteriota</taxon>
    </lineage>
</organism>
<dbReference type="Pfam" id="PF08223">
    <property type="entry name" value="PaaX_C"/>
    <property type="match status" value="1"/>
</dbReference>
<name>A0A1F6AHM8_9BACT</name>
<keyword evidence="7" id="KW-0472">Membrane</keyword>
<reference evidence="10 11" key="1">
    <citation type="journal article" date="2016" name="Nat. Commun.">
        <title>Thousands of microbial genomes shed light on interconnected biogeochemical processes in an aquifer system.</title>
        <authorList>
            <person name="Anantharaman K."/>
            <person name="Brown C.T."/>
            <person name="Hug L.A."/>
            <person name="Sharon I."/>
            <person name="Castelle C.J."/>
            <person name="Probst A.J."/>
            <person name="Thomas B.C."/>
            <person name="Singh A."/>
            <person name="Wilkins M.J."/>
            <person name="Karaoz U."/>
            <person name="Brodie E.L."/>
            <person name="Williams K.H."/>
            <person name="Hubbard S.S."/>
            <person name="Banfield J.F."/>
        </authorList>
    </citation>
    <scope>NUCLEOTIDE SEQUENCE [LARGE SCALE GENOMIC DNA]</scope>
</reference>
<evidence type="ECO:0000313" key="10">
    <source>
        <dbReference type="EMBL" id="OGG24224.1"/>
    </source>
</evidence>
<dbReference type="GO" id="GO:0006351">
    <property type="term" value="P:DNA-templated transcription"/>
    <property type="evidence" value="ECO:0007669"/>
    <property type="project" value="TreeGrafter"/>
</dbReference>
<dbReference type="Gene3D" id="1.20.58.1460">
    <property type="match status" value="1"/>
</dbReference>
<comment type="caution">
    <text evidence="10">The sequence shown here is derived from an EMBL/GenBank/DDBJ whole genome shotgun (WGS) entry which is preliminary data.</text>
</comment>
<dbReference type="EMBL" id="MFJV01000001">
    <property type="protein sequence ID" value="OGG24224.1"/>
    <property type="molecule type" value="Genomic_DNA"/>
</dbReference>
<dbReference type="PANTHER" id="PTHR30319">
    <property type="entry name" value="PHENYLACETIC ACID REGULATOR-RELATED TRANSCRIPTIONAL REPRESSOR"/>
    <property type="match status" value="1"/>
</dbReference>
<protein>
    <submittedName>
        <fullName evidence="10">CRISPR-associated endonuclease Cas2</fullName>
    </submittedName>
</protein>
<evidence type="ECO:0000259" key="8">
    <source>
        <dbReference type="Pfam" id="PF08223"/>
    </source>
</evidence>
<dbReference type="AlphaFoldDB" id="A0A1F6AHM8"/>
<dbReference type="PANTHER" id="PTHR30319:SF1">
    <property type="entry name" value="TRANSCRIPTIONAL REPRESSOR PAAX"/>
    <property type="match status" value="1"/>
</dbReference>
<dbReference type="Gene3D" id="3.30.70.2650">
    <property type="match status" value="1"/>
</dbReference>
<evidence type="ECO:0000256" key="1">
    <source>
        <dbReference type="ARBA" id="ARBA00022722"/>
    </source>
</evidence>